<protein>
    <submittedName>
        <fullName evidence="2">Uncharacterized protein</fullName>
    </submittedName>
</protein>
<keyword evidence="3" id="KW-1185">Reference proteome</keyword>
<sequence>MPPFGISTRSLILPNLPSITTTTNLNSPFMIILTSLTDPPKVHISSPSFSIHHFRFSINKPIHKFNYHPQNPKPDLCSPGPSPPSEPPSPQPQHPHHPPPPPAQPPCHPHPPSPPNPSKTIPAAISRSTEPGAATCRPPPKSERRNKPRIPGMWRGRGT</sequence>
<proteinExistence type="predicted"/>
<dbReference type="InParanoid" id="A0A4V3SHY5"/>
<organism evidence="2 3">
    <name type="scientific">Ascodesmis nigricans</name>
    <dbReference type="NCBI Taxonomy" id="341454"/>
    <lineage>
        <taxon>Eukaryota</taxon>
        <taxon>Fungi</taxon>
        <taxon>Dikarya</taxon>
        <taxon>Ascomycota</taxon>
        <taxon>Pezizomycotina</taxon>
        <taxon>Pezizomycetes</taxon>
        <taxon>Pezizales</taxon>
        <taxon>Ascodesmidaceae</taxon>
        <taxon>Ascodesmis</taxon>
    </lineage>
</organism>
<dbReference type="AlphaFoldDB" id="A0A4V3SHY5"/>
<evidence type="ECO:0000256" key="1">
    <source>
        <dbReference type="SAM" id="MobiDB-lite"/>
    </source>
</evidence>
<feature type="region of interest" description="Disordered" evidence="1">
    <location>
        <begin position="63"/>
        <end position="159"/>
    </location>
</feature>
<name>A0A4V3SHY5_9PEZI</name>
<dbReference type="EMBL" id="ML220146">
    <property type="protein sequence ID" value="TGZ78024.1"/>
    <property type="molecule type" value="Genomic_DNA"/>
</dbReference>
<evidence type="ECO:0000313" key="2">
    <source>
        <dbReference type="EMBL" id="TGZ78024.1"/>
    </source>
</evidence>
<dbReference type="Proteomes" id="UP000298138">
    <property type="component" value="Unassembled WGS sequence"/>
</dbReference>
<gene>
    <name evidence="2" type="ORF">EX30DRAFT_171166</name>
</gene>
<accession>A0A4V3SHY5</accession>
<evidence type="ECO:0000313" key="3">
    <source>
        <dbReference type="Proteomes" id="UP000298138"/>
    </source>
</evidence>
<feature type="compositionally biased region" description="Pro residues" evidence="1">
    <location>
        <begin position="80"/>
        <end position="117"/>
    </location>
</feature>
<reference evidence="2 3" key="1">
    <citation type="submission" date="2019-04" db="EMBL/GenBank/DDBJ databases">
        <title>Comparative genomics and transcriptomics to analyze fruiting body development in filamentous ascomycetes.</title>
        <authorList>
            <consortium name="DOE Joint Genome Institute"/>
            <person name="Lutkenhaus R."/>
            <person name="Traeger S."/>
            <person name="Breuer J."/>
            <person name="Kuo A."/>
            <person name="Lipzen A."/>
            <person name="Pangilinan J."/>
            <person name="Dilworth D."/>
            <person name="Sandor L."/>
            <person name="Poggeler S."/>
            <person name="Barry K."/>
            <person name="Grigoriev I.V."/>
            <person name="Nowrousian M."/>
        </authorList>
    </citation>
    <scope>NUCLEOTIDE SEQUENCE [LARGE SCALE GENOMIC DNA]</scope>
    <source>
        <strain evidence="2 3">CBS 389.68</strain>
    </source>
</reference>